<evidence type="ECO:0000313" key="3">
    <source>
        <dbReference type="Proteomes" id="UP001595696"/>
    </source>
</evidence>
<dbReference type="Proteomes" id="UP001595696">
    <property type="component" value="Unassembled WGS sequence"/>
</dbReference>
<organism evidence="2 3">
    <name type="scientific">Nocardia jiangsuensis</name>
    <dbReference type="NCBI Taxonomy" id="1691563"/>
    <lineage>
        <taxon>Bacteria</taxon>
        <taxon>Bacillati</taxon>
        <taxon>Actinomycetota</taxon>
        <taxon>Actinomycetes</taxon>
        <taxon>Mycobacteriales</taxon>
        <taxon>Nocardiaceae</taxon>
        <taxon>Nocardia</taxon>
    </lineage>
</organism>
<dbReference type="RefSeq" id="WP_378614179.1">
    <property type="nucleotide sequence ID" value="NZ_JBHSAX010000017.1"/>
</dbReference>
<dbReference type="EMBL" id="JBHSAX010000017">
    <property type="protein sequence ID" value="MFC3964422.1"/>
    <property type="molecule type" value="Genomic_DNA"/>
</dbReference>
<accession>A0ABV8DWB2</accession>
<comment type="caution">
    <text evidence="2">The sequence shown here is derived from an EMBL/GenBank/DDBJ whole genome shotgun (WGS) entry which is preliminary data.</text>
</comment>
<evidence type="ECO:0000256" key="1">
    <source>
        <dbReference type="SAM" id="MobiDB-lite"/>
    </source>
</evidence>
<feature type="region of interest" description="Disordered" evidence="1">
    <location>
        <begin position="1"/>
        <end position="22"/>
    </location>
</feature>
<dbReference type="InterPro" id="IPR053847">
    <property type="entry name" value="DUF6928"/>
</dbReference>
<proteinExistence type="predicted"/>
<sequence length="258" mass="27902">MSELKRVAEPSRAAALEPPSSGKASTLWYIDATDPLAVLRAGHEPDRAAALALARLLYADCDVVPHLVDTLAGSAGPAANEVFIACLPGVTVLCAAQAALIRPTALPELLVRPLASEHTYLVSFDSAHGWGAFAHWERGEFRRSFSSSRLHILEDEGLPLVWERPYWAGEHPVRWRAGELPDPQSLPFDPPDFADAANNEWLGFHYRSAPAGGALTSADVTVCGFTLFPRGEAPAKPVASARPRGRGLLDRLRGQYPR</sequence>
<evidence type="ECO:0000313" key="2">
    <source>
        <dbReference type="EMBL" id="MFC3964422.1"/>
    </source>
</evidence>
<dbReference type="Pfam" id="PF21997">
    <property type="entry name" value="DUF6928"/>
    <property type="match status" value="1"/>
</dbReference>
<gene>
    <name evidence="2" type="ORF">ACFO0B_20765</name>
</gene>
<reference evidence="3" key="1">
    <citation type="journal article" date="2019" name="Int. J. Syst. Evol. Microbiol.">
        <title>The Global Catalogue of Microorganisms (GCM) 10K type strain sequencing project: providing services to taxonomists for standard genome sequencing and annotation.</title>
        <authorList>
            <consortium name="The Broad Institute Genomics Platform"/>
            <consortium name="The Broad Institute Genome Sequencing Center for Infectious Disease"/>
            <person name="Wu L."/>
            <person name="Ma J."/>
        </authorList>
    </citation>
    <scope>NUCLEOTIDE SEQUENCE [LARGE SCALE GENOMIC DNA]</scope>
    <source>
        <strain evidence="3">CGMCC 4.7330</strain>
    </source>
</reference>
<keyword evidence="3" id="KW-1185">Reference proteome</keyword>
<protein>
    <submittedName>
        <fullName evidence="2">DUF6928 family protein</fullName>
    </submittedName>
</protein>
<name>A0ABV8DWB2_9NOCA</name>